<comment type="caution">
    <text evidence="2">The sequence shown here is derived from an EMBL/GenBank/DDBJ whole genome shotgun (WGS) entry which is preliminary data.</text>
</comment>
<protein>
    <submittedName>
        <fullName evidence="2">Polysaccharide pyruvyl transferase</fullName>
    </submittedName>
</protein>
<dbReference type="Proteomes" id="UP000294824">
    <property type="component" value="Unassembled WGS sequence"/>
</dbReference>
<keyword evidence="2" id="KW-0808">Transferase</keyword>
<reference evidence="2 3" key="1">
    <citation type="submission" date="2019-03" db="EMBL/GenBank/DDBJ databases">
        <title>Genomic Encyclopedia of Type Strains, Phase III (KMG-III): the genomes of soil and plant-associated and newly described type strains.</title>
        <authorList>
            <person name="Whitman W."/>
        </authorList>
    </citation>
    <scope>NUCLEOTIDE SEQUENCE [LARGE SCALE GENOMIC DNA]</scope>
    <source>
        <strain evidence="2 3">CECT 8301</strain>
    </source>
</reference>
<sequence length="368" mass="42806">MKIGIYTIHSAYNYGAMFQAYATQKALEKLGYDSEFVNLYTKEAEAKNENRLNSYQLKPLLISLYSRLNPKVRLKYKRFREFHSKMILSKRYYSLDEIYKTPPKYDAHLVGSDQVWNLQQGFSERAYYFLDFLNNNEIKISYAASFGTSQVDKKYHDKLKTLLTSFKSIAVREDDGVNIIKEATGLDATQVLDPTYLLNADEWSDLAPERLIKEDYIFCYGFDDSEISSQLINNTKKRLNLPVIALSIGISFPHKVDRFFQEAGPREFISLIKHASFICTSSYHGLAFAIHFRKSFFTVKHPHRNSRMETIMNKFNLFDRQISKAENILELTEDQLFIDYTTIEEKINFHTTQSLKSLEDSLVNTSGE</sequence>
<evidence type="ECO:0000259" key="1">
    <source>
        <dbReference type="Pfam" id="PF04230"/>
    </source>
</evidence>
<dbReference type="RefSeq" id="WP_133968686.1">
    <property type="nucleotide sequence ID" value="NZ_SORL01000011.1"/>
</dbReference>
<dbReference type="EMBL" id="SORL01000011">
    <property type="protein sequence ID" value="TDY60639.1"/>
    <property type="molecule type" value="Genomic_DNA"/>
</dbReference>
<organism evidence="2 3">
    <name type="scientific">Algibacter lectus</name>
    <dbReference type="NCBI Taxonomy" id="221126"/>
    <lineage>
        <taxon>Bacteria</taxon>
        <taxon>Pseudomonadati</taxon>
        <taxon>Bacteroidota</taxon>
        <taxon>Flavobacteriia</taxon>
        <taxon>Flavobacteriales</taxon>
        <taxon>Flavobacteriaceae</taxon>
        <taxon>Algibacter</taxon>
    </lineage>
</organism>
<keyword evidence="3" id="KW-1185">Reference proteome</keyword>
<evidence type="ECO:0000313" key="3">
    <source>
        <dbReference type="Proteomes" id="UP000294824"/>
    </source>
</evidence>
<evidence type="ECO:0000313" key="2">
    <source>
        <dbReference type="EMBL" id="TDY60639.1"/>
    </source>
</evidence>
<dbReference type="GO" id="GO:0016740">
    <property type="term" value="F:transferase activity"/>
    <property type="evidence" value="ECO:0007669"/>
    <property type="project" value="UniProtKB-KW"/>
</dbReference>
<dbReference type="AlphaFoldDB" id="A0A4R8M5N9"/>
<accession>A0A4R8M5N9</accession>
<name>A0A4R8M5N9_9FLAO</name>
<feature type="domain" description="Polysaccharide pyruvyl transferase" evidence="1">
    <location>
        <begin position="13"/>
        <end position="299"/>
    </location>
</feature>
<dbReference type="InterPro" id="IPR007345">
    <property type="entry name" value="Polysacch_pyruvyl_Trfase"/>
</dbReference>
<gene>
    <name evidence="2" type="ORF">DFQ06_3220</name>
</gene>
<dbReference type="Pfam" id="PF04230">
    <property type="entry name" value="PS_pyruv_trans"/>
    <property type="match status" value="1"/>
</dbReference>
<proteinExistence type="predicted"/>